<gene>
    <name evidence="2" type="ORF">N783_13795</name>
</gene>
<sequence>MILRKFCSASILFVLLSIALFFFFTPRGGMGYYAVLFTFSLSTIPAILFYGLPVSAFSEWVSKKYAISGILRYLLSGFVHIFAGGLFVLVFGIISYPGIFLNMDGMWDVGFTFVYLEMVIFFLFWLIDELLRIKLPNKTWCRN</sequence>
<keyword evidence="1" id="KW-0812">Transmembrane</keyword>
<comment type="caution">
    <text evidence="2">The sequence shown here is derived from an EMBL/GenBank/DDBJ whole genome shotgun (WGS) entry which is preliminary data.</text>
</comment>
<protein>
    <submittedName>
        <fullName evidence="2">Uncharacterized protein</fullName>
    </submittedName>
</protein>
<feature type="transmembrane region" description="Helical" evidence="1">
    <location>
        <begin position="30"/>
        <end position="52"/>
    </location>
</feature>
<dbReference type="Proteomes" id="UP000030403">
    <property type="component" value="Unassembled WGS sequence"/>
</dbReference>
<keyword evidence="3" id="KW-1185">Reference proteome</keyword>
<keyword evidence="1" id="KW-0472">Membrane</keyword>
<reference evidence="2 3" key="1">
    <citation type="submission" date="2013-08" db="EMBL/GenBank/DDBJ databases">
        <authorList>
            <person name="Huang J."/>
            <person name="Wang G."/>
        </authorList>
    </citation>
    <scope>NUCLEOTIDE SEQUENCE [LARGE SCALE GENOMIC DNA]</scope>
    <source>
        <strain evidence="2 3">BH030004</strain>
    </source>
</reference>
<keyword evidence="1" id="KW-1133">Transmembrane helix</keyword>
<feature type="transmembrane region" description="Helical" evidence="1">
    <location>
        <begin position="7"/>
        <end position="24"/>
    </location>
</feature>
<evidence type="ECO:0000313" key="3">
    <source>
        <dbReference type="Proteomes" id="UP000030403"/>
    </source>
</evidence>
<dbReference type="EMBL" id="AVPF01000036">
    <property type="protein sequence ID" value="KGX85832.1"/>
    <property type="molecule type" value="Genomic_DNA"/>
</dbReference>
<evidence type="ECO:0000313" key="2">
    <source>
        <dbReference type="EMBL" id="KGX85832.1"/>
    </source>
</evidence>
<feature type="transmembrane region" description="Helical" evidence="1">
    <location>
        <begin position="73"/>
        <end position="94"/>
    </location>
</feature>
<evidence type="ECO:0000256" key="1">
    <source>
        <dbReference type="SAM" id="Phobius"/>
    </source>
</evidence>
<proteinExistence type="predicted"/>
<dbReference type="AlphaFoldDB" id="A0A0A5HQC7"/>
<organism evidence="2 3">
    <name type="scientific">Pontibacillus marinus BH030004 = DSM 16465</name>
    <dbReference type="NCBI Taxonomy" id="1385511"/>
    <lineage>
        <taxon>Bacteria</taxon>
        <taxon>Bacillati</taxon>
        <taxon>Bacillota</taxon>
        <taxon>Bacilli</taxon>
        <taxon>Bacillales</taxon>
        <taxon>Bacillaceae</taxon>
        <taxon>Pontibacillus</taxon>
    </lineage>
</organism>
<name>A0A0A5HQC7_9BACI</name>
<feature type="transmembrane region" description="Helical" evidence="1">
    <location>
        <begin position="106"/>
        <end position="127"/>
    </location>
</feature>
<dbReference type="STRING" id="1385511.GCA_000425225_02034"/>
<accession>A0A0A5HQC7</accession>